<sequence length="163" mass="17993">MSSIADVLAKLEQMENKLSKLELLEPMSQDINSIKEAQVEMKADIGENKSKIGLALSEISSIKKENIILKSKLERLESDAKRNNVVIYNVDEKENDRSKLLLLVSTLFKDMMGITLDSLQLESAIRLGAVRRGGDSPDTCNIFQPSFKMGGATCYKKVGGLAN</sequence>
<reference evidence="2" key="2">
    <citation type="submission" date="2014-07" db="EMBL/GenBank/DDBJ databases">
        <authorList>
            <person name="Hull J."/>
        </authorList>
    </citation>
    <scope>NUCLEOTIDE SEQUENCE</scope>
</reference>
<dbReference type="AlphaFoldDB" id="A0A0A9Y4J9"/>
<proteinExistence type="predicted"/>
<reference evidence="2" key="1">
    <citation type="journal article" date="2014" name="PLoS ONE">
        <title>Transcriptome-Based Identification of ABC Transporters in the Western Tarnished Plant Bug Lygus hesperus.</title>
        <authorList>
            <person name="Hull J.J."/>
            <person name="Chaney K."/>
            <person name="Geib S.M."/>
            <person name="Fabrick J.A."/>
            <person name="Brent C.S."/>
            <person name="Walsh D."/>
            <person name="Lavine L.C."/>
        </authorList>
    </citation>
    <scope>NUCLEOTIDE SEQUENCE</scope>
</reference>
<evidence type="ECO:0000313" key="3">
    <source>
        <dbReference type="EMBL" id="JAG27983.1"/>
    </source>
</evidence>
<evidence type="ECO:0000313" key="1">
    <source>
        <dbReference type="EMBL" id="JAG23021.1"/>
    </source>
</evidence>
<organism evidence="2">
    <name type="scientific">Lygus hesperus</name>
    <name type="common">Western plant bug</name>
    <dbReference type="NCBI Taxonomy" id="30085"/>
    <lineage>
        <taxon>Eukaryota</taxon>
        <taxon>Metazoa</taxon>
        <taxon>Ecdysozoa</taxon>
        <taxon>Arthropoda</taxon>
        <taxon>Hexapoda</taxon>
        <taxon>Insecta</taxon>
        <taxon>Pterygota</taxon>
        <taxon>Neoptera</taxon>
        <taxon>Paraneoptera</taxon>
        <taxon>Hemiptera</taxon>
        <taxon>Heteroptera</taxon>
        <taxon>Panheteroptera</taxon>
        <taxon>Cimicomorpha</taxon>
        <taxon>Miridae</taxon>
        <taxon>Mirini</taxon>
        <taxon>Lygus</taxon>
    </lineage>
</organism>
<dbReference type="EMBL" id="GBHO01015622">
    <property type="protein sequence ID" value="JAG27982.1"/>
    <property type="molecule type" value="Transcribed_RNA"/>
</dbReference>
<accession>A0A0A9Y4J9</accession>
<gene>
    <name evidence="2" type="primary">Dync1h1_3</name>
    <name evidence="3" type="synonym">Dync1h1_0</name>
    <name evidence="4" type="synonym">Dync1h1_2</name>
    <name evidence="1" type="synonym">Dync1h1_4</name>
    <name evidence="1" type="ORF">CM83_20777</name>
    <name evidence="4" type="ORF">CM83_20778</name>
    <name evidence="2" type="ORF">CM83_20779</name>
    <name evidence="3" type="ORF">CM83_20781</name>
</gene>
<name>A0A0A9Y4J9_LYGHE</name>
<dbReference type="EMBL" id="GBHO01015618">
    <property type="protein sequence ID" value="JAG27986.1"/>
    <property type="molecule type" value="Transcribed_RNA"/>
</dbReference>
<evidence type="ECO:0000313" key="4">
    <source>
        <dbReference type="EMBL" id="JAG27986.1"/>
    </source>
</evidence>
<dbReference type="EMBL" id="GBHO01020583">
    <property type="protein sequence ID" value="JAG23021.1"/>
    <property type="molecule type" value="Transcribed_RNA"/>
</dbReference>
<dbReference type="EMBL" id="GBHO01015621">
    <property type="protein sequence ID" value="JAG27983.1"/>
    <property type="molecule type" value="Transcribed_RNA"/>
</dbReference>
<protein>
    <submittedName>
        <fullName evidence="2">Cytoplasmic dynein 1 heavy chain 1</fullName>
    </submittedName>
</protein>
<evidence type="ECO:0000313" key="2">
    <source>
        <dbReference type="EMBL" id="JAG27982.1"/>
    </source>
</evidence>